<proteinExistence type="predicted"/>
<evidence type="ECO:0000313" key="5">
    <source>
        <dbReference type="Proteomes" id="UP001235744"/>
    </source>
</evidence>
<feature type="domain" description="Mammalian cell entry C-terminal" evidence="3">
    <location>
        <begin position="128"/>
        <end position="350"/>
    </location>
</feature>
<protein>
    <submittedName>
        <fullName evidence="4">MCE family protein</fullName>
    </submittedName>
</protein>
<keyword evidence="1" id="KW-1133">Transmembrane helix</keyword>
<gene>
    <name evidence="4" type="ORF">P8A19_05150</name>
</gene>
<name>A0ABY9IHZ4_9ACTN</name>
<keyword evidence="1" id="KW-0812">Transmembrane</keyword>
<sequence length="441" mass="46865">MTSPTTRSTRAVRTAGRRTAGVAFFLVPAVLIWVSVSVYEKDFVHDATVTVRTSSVGNEMHDNADVKLRGVVIGQVRSIAADGEGARLTLAIKPDKLDRVPADVTAQMLPTTLFGERFVALVPPAVPSAQTLRAGAVIPQDRSSNALELEEVLDNVLPLLTAVKPEKLSATLNAVSQALRGRGEKLGDTLVTLDAHLKKFNPQLPTLNEDIKQLVKVSALYADAAPDVLDALNDFTVTSGTVAEQQAELADLYGSTTASARDLTAFLEKNKDNLIRLATSGRPTLETLAKYSSEFPCTLRTIAGFVPAMDKALGKGTDRPGLHVTIKAVPSKGKYVAGKDTPVYNSTGGPHCYSVPYVGRTVPTADARTTADNSGTADPETIAPEEVPAADTSLGMPNSPQESRLVNELVAPSLKVRPQALPEWSSVLIGPAFRGVEVKLK</sequence>
<dbReference type="InterPro" id="IPR024516">
    <property type="entry name" value="Mce_C"/>
</dbReference>
<keyword evidence="5" id="KW-1185">Reference proteome</keyword>
<evidence type="ECO:0000259" key="3">
    <source>
        <dbReference type="Pfam" id="PF11887"/>
    </source>
</evidence>
<dbReference type="Proteomes" id="UP001235744">
    <property type="component" value="Chromosome"/>
</dbReference>
<reference evidence="4 5" key="1">
    <citation type="submission" date="2023-03" db="EMBL/GenBank/DDBJ databases">
        <title>Isolation and description of six Streptomyces strains from soil environments, able to metabolize different microbial glucans.</title>
        <authorList>
            <person name="Widen T."/>
            <person name="Larsbrink J."/>
        </authorList>
    </citation>
    <scope>NUCLEOTIDE SEQUENCE [LARGE SCALE GENOMIC DNA]</scope>
    <source>
        <strain evidence="4 5">Alt2</strain>
    </source>
</reference>
<dbReference type="RefSeq" id="WP_306105855.1">
    <property type="nucleotide sequence ID" value="NZ_CP120988.1"/>
</dbReference>
<dbReference type="NCBIfam" id="TIGR00996">
    <property type="entry name" value="Mtu_fam_mce"/>
    <property type="match status" value="1"/>
</dbReference>
<dbReference type="PANTHER" id="PTHR33371:SF19">
    <property type="entry name" value="MCE-FAMILY PROTEIN MCE4A"/>
    <property type="match status" value="1"/>
</dbReference>
<dbReference type="Pfam" id="PF02470">
    <property type="entry name" value="MlaD"/>
    <property type="match status" value="1"/>
</dbReference>
<dbReference type="InterPro" id="IPR003399">
    <property type="entry name" value="Mce/MlaD"/>
</dbReference>
<feature type="transmembrane region" description="Helical" evidence="1">
    <location>
        <begin position="20"/>
        <end position="39"/>
    </location>
</feature>
<keyword evidence="1" id="KW-0472">Membrane</keyword>
<dbReference type="InterPro" id="IPR005693">
    <property type="entry name" value="Mce"/>
</dbReference>
<dbReference type="Pfam" id="PF11887">
    <property type="entry name" value="Mce4_CUP1"/>
    <property type="match status" value="1"/>
</dbReference>
<evidence type="ECO:0000256" key="1">
    <source>
        <dbReference type="SAM" id="Phobius"/>
    </source>
</evidence>
<evidence type="ECO:0000259" key="2">
    <source>
        <dbReference type="Pfam" id="PF02470"/>
    </source>
</evidence>
<dbReference type="EMBL" id="CP120988">
    <property type="protein sequence ID" value="WLQ54858.1"/>
    <property type="molecule type" value="Genomic_DNA"/>
</dbReference>
<accession>A0ABY9IHZ4</accession>
<feature type="domain" description="Mce/MlaD" evidence="2">
    <location>
        <begin position="48"/>
        <end position="124"/>
    </location>
</feature>
<evidence type="ECO:0000313" key="4">
    <source>
        <dbReference type="EMBL" id="WLQ54858.1"/>
    </source>
</evidence>
<organism evidence="4 5">
    <name type="scientific">Streptomyces poriferorum</name>
    <dbReference type="NCBI Taxonomy" id="2798799"/>
    <lineage>
        <taxon>Bacteria</taxon>
        <taxon>Bacillati</taxon>
        <taxon>Actinomycetota</taxon>
        <taxon>Actinomycetes</taxon>
        <taxon>Kitasatosporales</taxon>
        <taxon>Streptomycetaceae</taxon>
        <taxon>Streptomyces</taxon>
    </lineage>
</organism>
<dbReference type="PANTHER" id="PTHR33371">
    <property type="entry name" value="INTERMEMBRANE PHOSPHOLIPID TRANSPORT SYSTEM BINDING PROTEIN MLAD-RELATED"/>
    <property type="match status" value="1"/>
</dbReference>
<dbReference type="InterPro" id="IPR052336">
    <property type="entry name" value="MlaD_Phospholipid_Transporter"/>
</dbReference>